<dbReference type="PANTHER" id="PTHR14388">
    <property type="entry name" value="T CELL-SPECIFIC ADAPTER PROTEIN TSAD"/>
    <property type="match status" value="1"/>
</dbReference>
<proteinExistence type="predicted"/>
<protein>
    <submittedName>
        <fullName evidence="2">SH2 domain-containing protein 4B</fullName>
    </submittedName>
</protein>
<evidence type="ECO:0000313" key="3">
    <source>
        <dbReference type="Proteomes" id="UP001174909"/>
    </source>
</evidence>
<dbReference type="Proteomes" id="UP001174909">
    <property type="component" value="Unassembled WGS sequence"/>
</dbReference>
<organism evidence="2 3">
    <name type="scientific">Geodia barretti</name>
    <name type="common">Barrett's horny sponge</name>
    <dbReference type="NCBI Taxonomy" id="519541"/>
    <lineage>
        <taxon>Eukaryota</taxon>
        <taxon>Metazoa</taxon>
        <taxon>Porifera</taxon>
        <taxon>Demospongiae</taxon>
        <taxon>Heteroscleromorpha</taxon>
        <taxon>Tetractinellida</taxon>
        <taxon>Astrophorina</taxon>
        <taxon>Geodiidae</taxon>
        <taxon>Geodia</taxon>
    </lineage>
</organism>
<keyword evidence="3" id="KW-1185">Reference proteome</keyword>
<dbReference type="GO" id="GO:0005737">
    <property type="term" value="C:cytoplasm"/>
    <property type="evidence" value="ECO:0007669"/>
    <property type="project" value="TreeGrafter"/>
</dbReference>
<reference evidence="2" key="1">
    <citation type="submission" date="2023-03" db="EMBL/GenBank/DDBJ databases">
        <authorList>
            <person name="Steffen K."/>
            <person name="Cardenas P."/>
        </authorList>
    </citation>
    <scope>NUCLEOTIDE SEQUENCE</scope>
</reference>
<dbReference type="PANTHER" id="PTHR14388:SF17">
    <property type="entry name" value="SH2 DOMAIN-CONTAINING PROTEIN"/>
    <property type="match status" value="1"/>
</dbReference>
<feature type="compositionally biased region" description="Basic and acidic residues" evidence="1">
    <location>
        <begin position="103"/>
        <end position="117"/>
    </location>
</feature>
<dbReference type="EMBL" id="CASHTH010003552">
    <property type="protein sequence ID" value="CAI8046300.1"/>
    <property type="molecule type" value="Genomic_DNA"/>
</dbReference>
<gene>
    <name evidence="2" type="ORF">GBAR_LOCUS25588</name>
</gene>
<sequence>MLQQILDTMYVDPELLELMTDEQKELLFRRMRDEQLRRWNVREKEPQKKPARKKKQRKIQFLLGEDGEPWTWVMGEHGRDLPYDELVRQSERIEREKEEEEEREIRRQADEFAKQETGHILSLASENTSE</sequence>
<evidence type="ECO:0000313" key="2">
    <source>
        <dbReference type="EMBL" id="CAI8046300.1"/>
    </source>
</evidence>
<accession>A0AA35XCE4</accession>
<name>A0AA35XCE4_GEOBA</name>
<evidence type="ECO:0000256" key="1">
    <source>
        <dbReference type="SAM" id="MobiDB-lite"/>
    </source>
</evidence>
<comment type="caution">
    <text evidence="2">The sequence shown here is derived from an EMBL/GenBank/DDBJ whole genome shotgun (WGS) entry which is preliminary data.</text>
</comment>
<dbReference type="AlphaFoldDB" id="A0AA35XCE4"/>
<feature type="region of interest" description="Disordered" evidence="1">
    <location>
        <begin position="91"/>
        <end position="130"/>
    </location>
</feature>